<dbReference type="EMBL" id="CP107006">
    <property type="protein sequence ID" value="UYQ91269.1"/>
    <property type="molecule type" value="Genomic_DNA"/>
</dbReference>
<dbReference type="RefSeq" id="WP_244839346.1">
    <property type="nucleotide sequence ID" value="NZ_CP107006.1"/>
</dbReference>
<keyword evidence="2" id="KW-1185">Reference proteome</keyword>
<name>A0ABY6IZ35_9BACT</name>
<evidence type="ECO:0000313" key="1">
    <source>
        <dbReference type="EMBL" id="UYQ91269.1"/>
    </source>
</evidence>
<accession>A0ABY6IZ35</accession>
<proteinExistence type="predicted"/>
<sequence length="111" mass="13017">MKYRAIVVPKTKEAEQSLDYDKVMPEQLLEVVLDEDEFDNLLAIGFFERINSIAGSNIDDYEDENITDEEKLKEILRSEIFSHSAVTNKLSQLRNLFEEAIKRKTGIYFYF</sequence>
<dbReference type="Gene3D" id="3.40.1760.20">
    <property type="match status" value="1"/>
</dbReference>
<reference evidence="1" key="1">
    <citation type="submission" date="2022-10" db="EMBL/GenBank/DDBJ databases">
        <title>Chitinophaga sp. nov., isolated from soil.</title>
        <authorList>
            <person name="Jeon C.O."/>
        </authorList>
    </citation>
    <scope>NUCLEOTIDE SEQUENCE</scope>
    <source>
        <strain evidence="1">R8</strain>
    </source>
</reference>
<evidence type="ECO:0000313" key="2">
    <source>
        <dbReference type="Proteomes" id="UP001162741"/>
    </source>
</evidence>
<gene>
    <name evidence="1" type="ORF">MKQ68_14345</name>
</gene>
<organism evidence="1 2">
    <name type="scientific">Chitinophaga horti</name>
    <dbReference type="NCBI Taxonomy" id="2920382"/>
    <lineage>
        <taxon>Bacteria</taxon>
        <taxon>Pseudomonadati</taxon>
        <taxon>Bacteroidota</taxon>
        <taxon>Chitinophagia</taxon>
        <taxon>Chitinophagales</taxon>
        <taxon>Chitinophagaceae</taxon>
        <taxon>Chitinophaga</taxon>
    </lineage>
</organism>
<dbReference type="Proteomes" id="UP001162741">
    <property type="component" value="Chromosome"/>
</dbReference>
<protein>
    <submittedName>
        <fullName evidence="1">Uncharacterized protein</fullName>
    </submittedName>
</protein>
<dbReference type="InterPro" id="IPR038223">
    <property type="entry name" value="DMP12_sf"/>
</dbReference>